<gene>
    <name evidence="1" type="ORF">IIA_02919</name>
</gene>
<reference evidence="1" key="1">
    <citation type="submission" date="2012-04" db="EMBL/GenBank/DDBJ databases">
        <title>The Genome Sequence of Bacillus cereus VD014.</title>
        <authorList>
            <consortium name="The Broad Institute Genome Sequencing Platform"/>
            <consortium name="The Broad Institute Genome Sequencing Center for Infectious Disease"/>
            <person name="Feldgarden M."/>
            <person name="Van der Auwera G.A."/>
            <person name="Mahillon J."/>
            <person name="Duprez V."/>
            <person name="Timmery S."/>
            <person name="Mattelet C."/>
            <person name="Dierick K."/>
            <person name="Sun M."/>
            <person name="Yu Z."/>
            <person name="Zhu L."/>
            <person name="Hu X."/>
            <person name="Shank E.B."/>
            <person name="Swiecicka I."/>
            <person name="Hansen B.M."/>
            <person name="Andrup L."/>
            <person name="Young S.K."/>
            <person name="Zeng Q."/>
            <person name="Gargeya S."/>
            <person name="Fitzgerald M."/>
            <person name="Haas B."/>
            <person name="Abouelleil A."/>
            <person name="Alvarado L."/>
            <person name="Arachchi H.M."/>
            <person name="Berlin A."/>
            <person name="Chapman S.B."/>
            <person name="Goldberg J."/>
            <person name="Griggs A."/>
            <person name="Gujja S."/>
            <person name="Hansen M."/>
            <person name="Howarth C."/>
            <person name="Imamovic A."/>
            <person name="Larimer J."/>
            <person name="McCowen C."/>
            <person name="Montmayeur A."/>
            <person name="Murphy C."/>
            <person name="Neiman D."/>
            <person name="Pearson M."/>
            <person name="Priest M."/>
            <person name="Roberts A."/>
            <person name="Saif S."/>
            <person name="Shea T."/>
            <person name="Sisk P."/>
            <person name="Sykes S."/>
            <person name="Wortman J."/>
            <person name="Nusbaum C."/>
            <person name="Birren B."/>
        </authorList>
    </citation>
    <scope>NUCLEOTIDE SEQUENCE</scope>
    <source>
        <strain evidence="1">VD014</strain>
    </source>
</reference>
<accession>A0A9W5K879</accession>
<organism evidence="1 2">
    <name type="scientific">Bacillus cereus (strain VD014)</name>
    <dbReference type="NCBI Taxonomy" id="1053223"/>
    <lineage>
        <taxon>Bacteria</taxon>
        <taxon>Bacillati</taxon>
        <taxon>Bacillota</taxon>
        <taxon>Bacilli</taxon>
        <taxon>Bacillales</taxon>
        <taxon>Bacillaceae</taxon>
        <taxon>Bacillus</taxon>
        <taxon>Bacillus cereus group</taxon>
    </lineage>
</organism>
<sequence>MQSIGMSIYTLKFYSLKEHTNQIEFLKPSIKKGECL</sequence>
<evidence type="ECO:0000313" key="1">
    <source>
        <dbReference type="EMBL" id="EJR22884.1"/>
    </source>
</evidence>
<dbReference type="AlphaFoldDB" id="A0A9W5K879"/>
<dbReference type="EMBL" id="AHER01000030">
    <property type="protein sequence ID" value="EJR22884.1"/>
    <property type="molecule type" value="Genomic_DNA"/>
</dbReference>
<comment type="caution">
    <text evidence="1">The sequence shown here is derived from an EMBL/GenBank/DDBJ whole genome shotgun (WGS) entry which is preliminary data.</text>
</comment>
<evidence type="ECO:0000313" key="2">
    <source>
        <dbReference type="Proteomes" id="UP000006607"/>
    </source>
</evidence>
<proteinExistence type="predicted"/>
<dbReference type="Proteomes" id="UP000006607">
    <property type="component" value="Unassembled WGS sequence"/>
</dbReference>
<name>A0A9W5K879_BACC8</name>
<protein>
    <submittedName>
        <fullName evidence="1">Uncharacterized protein</fullName>
    </submittedName>
</protein>